<evidence type="ECO:0000313" key="4">
    <source>
        <dbReference type="Proteomes" id="UP001152798"/>
    </source>
</evidence>
<feature type="region of interest" description="Disordered" evidence="1">
    <location>
        <begin position="354"/>
        <end position="382"/>
    </location>
</feature>
<dbReference type="EMBL" id="OV725078">
    <property type="protein sequence ID" value="CAH1393751.1"/>
    <property type="molecule type" value="Genomic_DNA"/>
</dbReference>
<reference evidence="3" key="1">
    <citation type="submission" date="2022-01" db="EMBL/GenBank/DDBJ databases">
        <authorList>
            <person name="King R."/>
        </authorList>
    </citation>
    <scope>NUCLEOTIDE SEQUENCE</scope>
</reference>
<dbReference type="Gene3D" id="1.10.287.1490">
    <property type="match status" value="1"/>
</dbReference>
<dbReference type="OrthoDB" id="10009315at2759"/>
<keyword evidence="2" id="KW-1133">Transmembrane helix</keyword>
<feature type="compositionally biased region" description="Basic residues" evidence="1">
    <location>
        <begin position="29"/>
        <end position="40"/>
    </location>
</feature>
<name>A0A9P0H369_NEZVI</name>
<dbReference type="AlphaFoldDB" id="A0A9P0H369"/>
<evidence type="ECO:0000256" key="2">
    <source>
        <dbReference type="SAM" id="Phobius"/>
    </source>
</evidence>
<feature type="region of interest" description="Disordered" evidence="1">
    <location>
        <begin position="29"/>
        <end position="55"/>
    </location>
</feature>
<evidence type="ECO:0000256" key="1">
    <source>
        <dbReference type="SAM" id="MobiDB-lite"/>
    </source>
</evidence>
<feature type="compositionally biased region" description="Polar residues" evidence="1">
    <location>
        <begin position="359"/>
        <end position="376"/>
    </location>
</feature>
<protein>
    <submittedName>
        <fullName evidence="3">Uncharacterized protein</fullName>
    </submittedName>
</protein>
<organism evidence="3 4">
    <name type="scientific">Nezara viridula</name>
    <name type="common">Southern green stink bug</name>
    <name type="synonym">Cimex viridulus</name>
    <dbReference type="NCBI Taxonomy" id="85310"/>
    <lineage>
        <taxon>Eukaryota</taxon>
        <taxon>Metazoa</taxon>
        <taxon>Ecdysozoa</taxon>
        <taxon>Arthropoda</taxon>
        <taxon>Hexapoda</taxon>
        <taxon>Insecta</taxon>
        <taxon>Pterygota</taxon>
        <taxon>Neoptera</taxon>
        <taxon>Paraneoptera</taxon>
        <taxon>Hemiptera</taxon>
        <taxon>Heteroptera</taxon>
        <taxon>Panheteroptera</taxon>
        <taxon>Pentatomomorpha</taxon>
        <taxon>Pentatomoidea</taxon>
        <taxon>Pentatomidae</taxon>
        <taxon>Pentatominae</taxon>
        <taxon>Nezara</taxon>
    </lineage>
</organism>
<keyword evidence="2" id="KW-0812">Transmembrane</keyword>
<gene>
    <name evidence="3" type="ORF">NEZAVI_LOCUS4372</name>
</gene>
<dbReference type="Proteomes" id="UP001152798">
    <property type="component" value="Chromosome 2"/>
</dbReference>
<keyword evidence="2" id="KW-0472">Membrane</keyword>
<feature type="transmembrane region" description="Helical" evidence="2">
    <location>
        <begin position="62"/>
        <end position="85"/>
    </location>
</feature>
<keyword evidence="4" id="KW-1185">Reference proteome</keyword>
<sequence length="382" mass="43002">MERCTDSYELLALNVSETTTDEEIERLAKRRQTRRKRRSRTPIEKQSIPSSSTNKNVSVPKFCWYILCLFFIGNILWISGLTWAATQLRTDVQALRNVTESVSAGSNVIPDSIQRCHSLTRQLEKNQTKMTNQLQRVAQKLANFSSMIIGIQTNLTKVERKLDELPSPQMGPEDMFERIGVAIAAFKAELMDMQTKASNIVNEQSEIKKMVDNLTGNVSSFNDDLKDLKKHSSGVLSSDQSSKDDLVNVINGEMEPKIQLVNSSIRSEVKWLSDDLQKAQKTISNLTDESEYLKSLINTTLHDLKLQGRDINILQNDITTYSKEWEKLSLVTKVLVTNVTKLVTSCSNCKYAHNEDSVDSTPIPSASEMSKSSTNEMADIPV</sequence>
<accession>A0A9P0H369</accession>
<evidence type="ECO:0000313" key="3">
    <source>
        <dbReference type="EMBL" id="CAH1393751.1"/>
    </source>
</evidence>
<proteinExistence type="predicted"/>